<dbReference type="PANTHER" id="PTHR12510:SF4">
    <property type="entry name" value="GAMMA-GLUTAMYLAMINECYCLOTRANSFERASE"/>
    <property type="match status" value="1"/>
</dbReference>
<dbReference type="PANTHER" id="PTHR12510">
    <property type="entry name" value="TROPONIN C-AKIN-1 PROTEIN"/>
    <property type="match status" value="1"/>
</dbReference>
<dbReference type="InterPro" id="IPR039126">
    <property type="entry name" value="GGACT"/>
</dbReference>
<accession>A0A7S1EQ58</accession>
<evidence type="ECO:0000313" key="5">
    <source>
        <dbReference type="EMBL" id="CAD8816589.1"/>
    </source>
</evidence>
<protein>
    <recommendedName>
        <fullName evidence="3">Gamma-glutamylcyclotransferase family protein</fullName>
    </recommendedName>
</protein>
<dbReference type="EMBL" id="HBFP01001348">
    <property type="protein sequence ID" value="CAD8816589.1"/>
    <property type="molecule type" value="Transcribed_RNA"/>
</dbReference>
<dbReference type="GO" id="GO:0061929">
    <property type="term" value="F:gamma-glutamylaminecyclotransferase activity"/>
    <property type="evidence" value="ECO:0007669"/>
    <property type="project" value="InterPro"/>
</dbReference>
<dbReference type="Pfam" id="PF06094">
    <property type="entry name" value="GGACT"/>
    <property type="match status" value="1"/>
</dbReference>
<gene>
    <name evidence="5" type="ORF">TOLI1172_LOCUS977</name>
</gene>
<dbReference type="Gene3D" id="3.10.490.10">
    <property type="entry name" value="Gamma-glutamyl cyclotransferase-like"/>
    <property type="match status" value="1"/>
</dbReference>
<dbReference type="AlphaFoldDB" id="A0A7S1EQ58"/>
<feature type="domain" description="Gamma-glutamylcyclotransferase AIG2-like" evidence="4">
    <location>
        <begin position="5"/>
        <end position="125"/>
    </location>
</feature>
<dbReference type="SUPFAM" id="SSF110857">
    <property type="entry name" value="Gamma-glutamyl cyclotransferase-like"/>
    <property type="match status" value="1"/>
</dbReference>
<feature type="active site" description="Proton acceptor" evidence="2">
    <location>
        <position position="92"/>
    </location>
</feature>
<name>A0A7S1EQ58_9RHOD</name>
<evidence type="ECO:0000256" key="2">
    <source>
        <dbReference type="PIRSR" id="PIRSR639126-1"/>
    </source>
</evidence>
<sequence length="167" mass="19284">MVPYLFLYGTLKQGFPNASSLPLCLHAQFCGNASTEKPMRLVLSPQSAYSIPFLLPDEKHGSRTQVRGEVYFLAGLSKSEVDSTLKFLDEFEAVQNGLYDRVEIDVRLENQESKSDVHKAWTYVRSYNDGPEWIREWNVSKLAKLEYFSEYSKEQSQLYVPRNQRNS</sequence>
<dbReference type="CDD" id="cd06661">
    <property type="entry name" value="GGCT_like"/>
    <property type="match status" value="1"/>
</dbReference>
<dbReference type="GO" id="GO:0005829">
    <property type="term" value="C:cytosol"/>
    <property type="evidence" value="ECO:0007669"/>
    <property type="project" value="TreeGrafter"/>
</dbReference>
<evidence type="ECO:0000259" key="4">
    <source>
        <dbReference type="Pfam" id="PF06094"/>
    </source>
</evidence>
<evidence type="ECO:0000256" key="3">
    <source>
        <dbReference type="RuleBase" id="RU367036"/>
    </source>
</evidence>
<dbReference type="InterPro" id="IPR036568">
    <property type="entry name" value="GGCT-like_sf"/>
</dbReference>
<proteinExistence type="inferred from homology"/>
<reference evidence="5" key="1">
    <citation type="submission" date="2021-01" db="EMBL/GenBank/DDBJ databases">
        <authorList>
            <person name="Corre E."/>
            <person name="Pelletier E."/>
            <person name="Niang G."/>
            <person name="Scheremetjew M."/>
            <person name="Finn R."/>
            <person name="Kale V."/>
            <person name="Holt S."/>
            <person name="Cochrane G."/>
            <person name="Meng A."/>
            <person name="Brown T."/>
            <person name="Cohen L."/>
        </authorList>
    </citation>
    <scope>NUCLEOTIDE SEQUENCE</scope>
    <source>
        <strain evidence="5">CCMP3278</strain>
    </source>
</reference>
<dbReference type="InterPro" id="IPR009288">
    <property type="entry name" value="AIG2-like_dom"/>
</dbReference>
<evidence type="ECO:0000256" key="1">
    <source>
        <dbReference type="ARBA" id="ARBA00008861"/>
    </source>
</evidence>
<organism evidence="5">
    <name type="scientific">Timspurckia oligopyrenoides</name>
    <dbReference type="NCBI Taxonomy" id="708627"/>
    <lineage>
        <taxon>Eukaryota</taxon>
        <taxon>Rhodophyta</taxon>
        <taxon>Bangiophyceae</taxon>
        <taxon>Porphyridiales</taxon>
        <taxon>Porphyridiaceae</taxon>
        <taxon>Timspurckia</taxon>
    </lineage>
</organism>
<dbReference type="InterPro" id="IPR013024">
    <property type="entry name" value="GGCT-like"/>
</dbReference>
<comment type="similarity">
    <text evidence="1 3">Belongs to the gamma-glutamylcyclotransferase family.</text>
</comment>